<dbReference type="GO" id="GO:0019172">
    <property type="term" value="F:glyoxalase III activity"/>
    <property type="evidence" value="ECO:0007669"/>
    <property type="project" value="TreeGrafter"/>
</dbReference>
<dbReference type="Gene3D" id="3.40.50.880">
    <property type="match status" value="1"/>
</dbReference>
<keyword evidence="7" id="KW-1185">Reference proteome</keyword>
<dbReference type="InterPro" id="IPR029062">
    <property type="entry name" value="Class_I_gatase-like"/>
</dbReference>
<gene>
    <name evidence="6" type="primary">Aste57867_21206</name>
    <name evidence="5" type="ORF">As57867_021138</name>
    <name evidence="6" type="ORF">ASTE57867_21206</name>
</gene>
<protein>
    <submittedName>
        <fullName evidence="6">Aste57867_21206 protein</fullName>
    </submittedName>
</protein>
<evidence type="ECO:0000256" key="1">
    <source>
        <dbReference type="ARBA" id="ARBA00023016"/>
    </source>
</evidence>
<evidence type="ECO:0000313" key="7">
    <source>
        <dbReference type="Proteomes" id="UP000332933"/>
    </source>
</evidence>
<dbReference type="Proteomes" id="UP000332933">
    <property type="component" value="Unassembled WGS sequence"/>
</dbReference>
<dbReference type="EMBL" id="CAADRA010006987">
    <property type="protein sequence ID" value="VFT97879.1"/>
    <property type="molecule type" value="Genomic_DNA"/>
</dbReference>
<dbReference type="EMBL" id="VJMH01006961">
    <property type="protein sequence ID" value="KAF0687023.1"/>
    <property type="molecule type" value="Genomic_DNA"/>
</dbReference>
<dbReference type="InterPro" id="IPR002818">
    <property type="entry name" value="DJ-1/PfpI"/>
</dbReference>
<feature type="domain" description="DJ-1/PfpI" evidence="4">
    <location>
        <begin position="90"/>
        <end position="228"/>
    </location>
</feature>
<name>A0A485LI74_9STRA</name>
<dbReference type="SUPFAM" id="SSF52317">
    <property type="entry name" value="Class I glutamine amidotransferase-like"/>
    <property type="match status" value="1"/>
</dbReference>
<dbReference type="Pfam" id="PF01965">
    <property type="entry name" value="DJ-1_PfpI"/>
    <property type="match status" value="1"/>
</dbReference>
<dbReference type="CDD" id="cd03141">
    <property type="entry name" value="GATase1_Hsp31_like"/>
    <property type="match status" value="1"/>
</dbReference>
<evidence type="ECO:0000313" key="5">
    <source>
        <dbReference type="EMBL" id="KAF0687023.1"/>
    </source>
</evidence>
<organism evidence="6 7">
    <name type="scientific">Aphanomyces stellatus</name>
    <dbReference type="NCBI Taxonomy" id="120398"/>
    <lineage>
        <taxon>Eukaryota</taxon>
        <taxon>Sar</taxon>
        <taxon>Stramenopiles</taxon>
        <taxon>Oomycota</taxon>
        <taxon>Saprolegniomycetes</taxon>
        <taxon>Saprolegniales</taxon>
        <taxon>Verrucalvaceae</taxon>
        <taxon>Aphanomyces</taxon>
    </lineage>
</organism>
<keyword evidence="2" id="KW-0456">Lyase</keyword>
<dbReference type="PANTHER" id="PTHR48094:SF11">
    <property type="entry name" value="GLUTATHIONE-INDEPENDENT GLYOXALASE HSP31-RELATED"/>
    <property type="match status" value="1"/>
</dbReference>
<dbReference type="AlphaFoldDB" id="A0A485LI74"/>
<dbReference type="OrthoDB" id="543156at2759"/>
<dbReference type="GO" id="GO:0005737">
    <property type="term" value="C:cytoplasm"/>
    <property type="evidence" value="ECO:0007669"/>
    <property type="project" value="TreeGrafter"/>
</dbReference>
<proteinExistence type="inferred from homology"/>
<comment type="similarity">
    <text evidence="3">Belongs to the peptidase C56 family. HSP31-like subfamily.</text>
</comment>
<evidence type="ECO:0000256" key="3">
    <source>
        <dbReference type="ARBA" id="ARBA00038493"/>
    </source>
</evidence>
<reference evidence="5" key="2">
    <citation type="submission" date="2019-06" db="EMBL/GenBank/DDBJ databases">
        <title>Genomics analysis of Aphanomyces spp. identifies a new class of oomycete effector associated with host adaptation.</title>
        <authorList>
            <person name="Gaulin E."/>
        </authorList>
    </citation>
    <scope>NUCLEOTIDE SEQUENCE</scope>
    <source>
        <strain evidence="5">CBS 578.67</strain>
    </source>
</reference>
<keyword evidence="1" id="KW-0346">Stress response</keyword>
<reference evidence="6 7" key="1">
    <citation type="submission" date="2019-03" db="EMBL/GenBank/DDBJ databases">
        <authorList>
            <person name="Gaulin E."/>
            <person name="Dumas B."/>
        </authorList>
    </citation>
    <scope>NUCLEOTIDE SEQUENCE [LARGE SCALE GENOMIC DNA]</scope>
    <source>
        <strain evidence="6">CBS 568.67</strain>
    </source>
</reference>
<evidence type="ECO:0000256" key="2">
    <source>
        <dbReference type="ARBA" id="ARBA00023239"/>
    </source>
</evidence>
<evidence type="ECO:0000259" key="4">
    <source>
        <dbReference type="Pfam" id="PF01965"/>
    </source>
</evidence>
<dbReference type="GO" id="GO:0019243">
    <property type="term" value="P:methylglyoxal catabolic process to D-lactate via S-lactoyl-glutathione"/>
    <property type="evidence" value="ECO:0007669"/>
    <property type="project" value="TreeGrafter"/>
</dbReference>
<dbReference type="PANTHER" id="PTHR48094">
    <property type="entry name" value="PROTEIN/NUCLEIC ACID DEGLYCASE DJ-1-RELATED"/>
    <property type="match status" value="1"/>
</dbReference>
<sequence>MASPKQKLLFILTSHDQLGSTGHATGWYLPEMAHPYLFLSQHYDITVASPAGGAAPLDPGSKEAFATDADCIAFLNNPVAVHAVGHTRKLSDLSADEIASFAGVVYPGGHGPMFDLYSSADSHRICAAIWEQGGVVASVCHGPASVVGVKLSTGKLLIDGKHATGFSNDEEDALNLTAAMPFLLEDEIKKNGGVYSKAPTQWGEHVVVDGKFITGQNPASSHKLGHEIHRVLSGSHQ</sequence>
<accession>A0A485LI74</accession>
<dbReference type="InterPro" id="IPR050325">
    <property type="entry name" value="Prot/Nucl_acid_deglycase"/>
</dbReference>
<evidence type="ECO:0000313" key="6">
    <source>
        <dbReference type="EMBL" id="VFT97879.1"/>
    </source>
</evidence>